<evidence type="ECO:0000313" key="8">
    <source>
        <dbReference type="Proteomes" id="UP001162131"/>
    </source>
</evidence>
<dbReference type="GO" id="GO:0004725">
    <property type="term" value="F:protein tyrosine phosphatase activity"/>
    <property type="evidence" value="ECO:0007669"/>
    <property type="project" value="UniProtKB-EC"/>
</dbReference>
<proteinExistence type="inferred from homology"/>
<dbReference type="SUPFAM" id="SSF52799">
    <property type="entry name" value="(Phosphotyrosine protein) phosphatases II"/>
    <property type="match status" value="1"/>
</dbReference>
<comment type="caution">
    <text evidence="7">The sequence shown here is derived from an EMBL/GenBank/DDBJ whole genome shotgun (WGS) entry which is preliminary data.</text>
</comment>
<evidence type="ECO:0000259" key="5">
    <source>
        <dbReference type="PROSITE" id="PS50054"/>
    </source>
</evidence>
<dbReference type="GO" id="GO:0043409">
    <property type="term" value="P:negative regulation of MAPK cascade"/>
    <property type="evidence" value="ECO:0007669"/>
    <property type="project" value="TreeGrafter"/>
</dbReference>
<keyword evidence="3" id="KW-0378">Hydrolase</keyword>
<evidence type="ECO:0000259" key="6">
    <source>
        <dbReference type="PROSITE" id="PS50056"/>
    </source>
</evidence>
<evidence type="ECO:0000256" key="2">
    <source>
        <dbReference type="ARBA" id="ARBA00013064"/>
    </source>
</evidence>
<dbReference type="PROSITE" id="PS00383">
    <property type="entry name" value="TYR_PHOSPHATASE_1"/>
    <property type="match status" value="1"/>
</dbReference>
<feature type="domain" description="Tyrosine-protein phosphatase" evidence="5">
    <location>
        <begin position="62"/>
        <end position="202"/>
    </location>
</feature>
<reference evidence="7" key="1">
    <citation type="submission" date="2021-09" db="EMBL/GenBank/DDBJ databases">
        <authorList>
            <consortium name="AG Swart"/>
            <person name="Singh M."/>
            <person name="Singh A."/>
            <person name="Seah K."/>
            <person name="Emmerich C."/>
        </authorList>
    </citation>
    <scope>NUCLEOTIDE SEQUENCE</scope>
    <source>
        <strain evidence="7">ATCC30299</strain>
    </source>
</reference>
<keyword evidence="4" id="KW-0904">Protein phosphatase</keyword>
<evidence type="ECO:0000256" key="3">
    <source>
        <dbReference type="ARBA" id="ARBA00022801"/>
    </source>
</evidence>
<gene>
    <name evidence="7" type="ORF">BSTOLATCC_MIC22345</name>
</gene>
<evidence type="ECO:0000256" key="1">
    <source>
        <dbReference type="ARBA" id="ARBA00008601"/>
    </source>
</evidence>
<feature type="domain" description="Tyrosine specific protein phosphatases" evidence="6">
    <location>
        <begin position="122"/>
        <end position="180"/>
    </location>
</feature>
<evidence type="ECO:0000313" key="7">
    <source>
        <dbReference type="EMBL" id="CAG9318988.1"/>
    </source>
</evidence>
<protein>
    <recommendedName>
        <fullName evidence="2">protein-tyrosine-phosphatase</fullName>
        <ecNumber evidence="2">3.1.3.48</ecNumber>
    </recommendedName>
</protein>
<dbReference type="InterPro" id="IPR016130">
    <property type="entry name" value="Tyr_Pase_AS"/>
</dbReference>
<dbReference type="PROSITE" id="PS50056">
    <property type="entry name" value="TYR_PHOSPHATASE_2"/>
    <property type="match status" value="1"/>
</dbReference>
<dbReference type="Pfam" id="PF00782">
    <property type="entry name" value="DSPc"/>
    <property type="match status" value="1"/>
</dbReference>
<dbReference type="Proteomes" id="UP001162131">
    <property type="component" value="Unassembled WGS sequence"/>
</dbReference>
<evidence type="ECO:0000256" key="4">
    <source>
        <dbReference type="ARBA" id="ARBA00022912"/>
    </source>
</evidence>
<dbReference type="CDD" id="cd14498">
    <property type="entry name" value="DSP"/>
    <property type="match status" value="1"/>
</dbReference>
<comment type="similarity">
    <text evidence="1">Belongs to the protein-tyrosine phosphatase family. Non-receptor class dual specificity subfamily.</text>
</comment>
<dbReference type="Gene3D" id="3.90.190.10">
    <property type="entry name" value="Protein tyrosine phosphatase superfamily"/>
    <property type="match status" value="1"/>
</dbReference>
<dbReference type="GO" id="GO:0005737">
    <property type="term" value="C:cytoplasm"/>
    <property type="evidence" value="ECO:0007669"/>
    <property type="project" value="TreeGrafter"/>
</dbReference>
<dbReference type="SMART" id="SM00195">
    <property type="entry name" value="DSPc"/>
    <property type="match status" value="1"/>
</dbReference>
<organism evidence="7 8">
    <name type="scientific">Blepharisma stoltei</name>
    <dbReference type="NCBI Taxonomy" id="1481888"/>
    <lineage>
        <taxon>Eukaryota</taxon>
        <taxon>Sar</taxon>
        <taxon>Alveolata</taxon>
        <taxon>Ciliophora</taxon>
        <taxon>Postciliodesmatophora</taxon>
        <taxon>Heterotrichea</taxon>
        <taxon>Heterotrichida</taxon>
        <taxon>Blepharismidae</taxon>
        <taxon>Blepharisma</taxon>
    </lineage>
</organism>
<name>A0AAU9JBA8_9CILI</name>
<keyword evidence="8" id="KW-1185">Reference proteome</keyword>
<dbReference type="EC" id="3.1.3.48" evidence="2"/>
<dbReference type="InterPro" id="IPR000340">
    <property type="entry name" value="Dual-sp_phosphatase_cat-dom"/>
</dbReference>
<dbReference type="EMBL" id="CAJZBQ010000021">
    <property type="protein sequence ID" value="CAG9318988.1"/>
    <property type="molecule type" value="Genomic_DNA"/>
</dbReference>
<dbReference type="InterPro" id="IPR020422">
    <property type="entry name" value="TYR_PHOSPHATASE_DUAL_dom"/>
</dbReference>
<dbReference type="InterPro" id="IPR000387">
    <property type="entry name" value="Tyr_Pase_dom"/>
</dbReference>
<accession>A0AAU9JBA8</accession>
<dbReference type="PANTHER" id="PTHR10159">
    <property type="entry name" value="DUAL SPECIFICITY PROTEIN PHOSPHATASE"/>
    <property type="match status" value="1"/>
</dbReference>
<dbReference type="PROSITE" id="PS50054">
    <property type="entry name" value="TYR_PHOSPHATASE_DUAL"/>
    <property type="match status" value="1"/>
</dbReference>
<dbReference type="AlphaFoldDB" id="A0AAU9JBA8"/>
<dbReference type="InterPro" id="IPR029021">
    <property type="entry name" value="Prot-tyrosine_phosphatase-like"/>
</dbReference>
<sequence>MHWRIRNAKNSMKDEYLLIGFSHWIMIINFLSKISEANFNPKFSVAAQQIILIIYIEMKASSYNEILPGIYLGDYKAAKHLETLEGLGITHIVIAASDLDPWYQNIINYKQFPQMDSGEALTGIFRQSNQFIKEAVQSNGKVLIHCQMGVARSATLMIAYVMQEMSLDMNRAIEFVGRIRRCINPNPFHIFQLRKFENELFGTLMPYFCKFCCIELFSCDDILHPECNNQENQTIVIKQKEWMPDDFSEATEISCPDCGTDVGEPLTSGYNCSCGQYFDTAAAINKELLTN</sequence>
<dbReference type="PANTHER" id="PTHR10159:SF519">
    <property type="entry name" value="DUAL SPECIFICITY PROTEIN PHOSPHATASE MPK3"/>
    <property type="match status" value="1"/>
</dbReference>